<keyword evidence="1" id="KW-0472">Membrane</keyword>
<gene>
    <name evidence="2" type="ORF">SAMN05444008_101348</name>
</gene>
<sequence>MLVCVLGCQLLESFLIKRIYLWHSPFCFTPLLVLRFIRPMLLSFVKQQLSLFPR</sequence>
<keyword evidence="1" id="KW-1133">Transmembrane helix</keyword>
<dbReference type="EMBL" id="FQUO01000001">
    <property type="protein sequence ID" value="SHE40187.1"/>
    <property type="molecule type" value="Genomic_DNA"/>
</dbReference>
<accession>A0A1M4T7F1</accession>
<protein>
    <submittedName>
        <fullName evidence="2">Uncharacterized protein</fullName>
    </submittedName>
</protein>
<organism evidence="2 3">
    <name type="scientific">Cnuella takakiae</name>
    <dbReference type="NCBI Taxonomy" id="1302690"/>
    <lineage>
        <taxon>Bacteria</taxon>
        <taxon>Pseudomonadati</taxon>
        <taxon>Bacteroidota</taxon>
        <taxon>Chitinophagia</taxon>
        <taxon>Chitinophagales</taxon>
        <taxon>Chitinophagaceae</taxon>
        <taxon>Cnuella</taxon>
    </lineage>
</organism>
<evidence type="ECO:0000313" key="3">
    <source>
        <dbReference type="Proteomes" id="UP000184368"/>
    </source>
</evidence>
<reference evidence="2 3" key="1">
    <citation type="submission" date="2016-11" db="EMBL/GenBank/DDBJ databases">
        <authorList>
            <person name="Jaros S."/>
            <person name="Januszkiewicz K."/>
            <person name="Wedrychowicz H."/>
        </authorList>
    </citation>
    <scope>NUCLEOTIDE SEQUENCE [LARGE SCALE GENOMIC DNA]</scope>
    <source>
        <strain evidence="2 3">DSM 26897</strain>
    </source>
</reference>
<feature type="transmembrane region" description="Helical" evidence="1">
    <location>
        <begin position="19"/>
        <end position="37"/>
    </location>
</feature>
<proteinExistence type="predicted"/>
<name>A0A1M4T7F1_9BACT</name>
<evidence type="ECO:0000256" key="1">
    <source>
        <dbReference type="SAM" id="Phobius"/>
    </source>
</evidence>
<dbReference type="AlphaFoldDB" id="A0A1M4T7F1"/>
<evidence type="ECO:0000313" key="2">
    <source>
        <dbReference type="EMBL" id="SHE40187.1"/>
    </source>
</evidence>
<keyword evidence="1" id="KW-0812">Transmembrane</keyword>
<keyword evidence="3" id="KW-1185">Reference proteome</keyword>
<dbReference type="Proteomes" id="UP000184368">
    <property type="component" value="Unassembled WGS sequence"/>
</dbReference>